<dbReference type="EC" id="1.14.-.-" evidence="3"/>
<dbReference type="PRINTS" id="PR00359">
    <property type="entry name" value="BP450"/>
</dbReference>
<dbReference type="PANTHER" id="PTHR46696:SF1">
    <property type="entry name" value="CYTOCHROME P450 YJIB-RELATED"/>
    <property type="match status" value="1"/>
</dbReference>
<proteinExistence type="inferred from homology"/>
<evidence type="ECO:0000256" key="1">
    <source>
        <dbReference type="ARBA" id="ARBA00010617"/>
    </source>
</evidence>
<dbReference type="Gene3D" id="1.10.630.10">
    <property type="entry name" value="Cytochrome P450"/>
    <property type="match status" value="1"/>
</dbReference>
<evidence type="ECO:0000313" key="4">
    <source>
        <dbReference type="Proteomes" id="UP001595823"/>
    </source>
</evidence>
<dbReference type="PANTHER" id="PTHR46696">
    <property type="entry name" value="P450, PUTATIVE (EUROFUNG)-RELATED"/>
    <property type="match status" value="1"/>
</dbReference>
<evidence type="ECO:0000313" key="3">
    <source>
        <dbReference type="EMBL" id="MFC4334754.1"/>
    </source>
</evidence>
<dbReference type="GO" id="GO:0016491">
    <property type="term" value="F:oxidoreductase activity"/>
    <property type="evidence" value="ECO:0007669"/>
    <property type="project" value="UniProtKB-KW"/>
</dbReference>
<dbReference type="RefSeq" id="WP_380618759.1">
    <property type="nucleotide sequence ID" value="NZ_JBHSDK010000009.1"/>
</dbReference>
<evidence type="ECO:0000256" key="2">
    <source>
        <dbReference type="RuleBase" id="RU000461"/>
    </source>
</evidence>
<protein>
    <submittedName>
        <fullName evidence="3">Cytochrome P450</fullName>
        <ecNumber evidence="3">1.14.-.-</ecNumber>
    </submittedName>
</protein>
<keyword evidence="2" id="KW-0503">Monooxygenase</keyword>
<keyword evidence="2 3" id="KW-0560">Oxidoreductase</keyword>
<dbReference type="SUPFAM" id="SSF48264">
    <property type="entry name" value="Cytochrome P450"/>
    <property type="match status" value="1"/>
</dbReference>
<comment type="similarity">
    <text evidence="1 2">Belongs to the cytochrome P450 family.</text>
</comment>
<comment type="caution">
    <text evidence="3">The sequence shown here is derived from an EMBL/GenBank/DDBJ whole genome shotgun (WGS) entry which is preliminary data.</text>
</comment>
<reference evidence="4" key="1">
    <citation type="journal article" date="2019" name="Int. J. Syst. Evol. Microbiol.">
        <title>The Global Catalogue of Microorganisms (GCM) 10K type strain sequencing project: providing services to taxonomists for standard genome sequencing and annotation.</title>
        <authorList>
            <consortium name="The Broad Institute Genomics Platform"/>
            <consortium name="The Broad Institute Genome Sequencing Center for Infectious Disease"/>
            <person name="Wu L."/>
            <person name="Ma J."/>
        </authorList>
    </citation>
    <scope>NUCLEOTIDE SEQUENCE [LARGE SCALE GENOMIC DNA]</scope>
    <source>
        <strain evidence="4">IBRC-M 10908</strain>
    </source>
</reference>
<dbReference type="Proteomes" id="UP001595823">
    <property type="component" value="Unassembled WGS sequence"/>
</dbReference>
<name>A0ABV8TVC5_9ACTN</name>
<sequence length="404" mass="45296">MSDTTAPTEIPFYPMERAEGCPFAPPPRLMRIQEEAPVQRVRLWDGSTPWLITRYEDQRAVLGDPRVSADLFREGYPAPAPIVGERSNVSFIFKDDPEHNRLRRMVTKPFTLRGVKAMRPAVQRIVDDRIDAMLAGPKPADLVRDFALPVPSLVICDLLGVPYEDHDFFQEHSKRLLDQSPDQAPRAESRDRLVEYLARLLRDKRDRPADDVMSTLAPRVDSGELSEIDAAQTGILLLVAGHETTANMITLGTLALLQNPRALAALREADDPAVVDRAVEELLRYLSIVHNGRRRVALEDLEVAGQKVRRGEGLVIPTESGNWDESVFPGAAELDIDRDARRHMAFGFGVHQCLGQPLARLELHIVYSTLYRRLPALALACDPADLSYRHGSLVYGVHEMPVTW</sequence>
<dbReference type="InterPro" id="IPR017972">
    <property type="entry name" value="Cyt_P450_CS"/>
</dbReference>
<keyword evidence="4" id="KW-1185">Reference proteome</keyword>
<keyword evidence="2" id="KW-0479">Metal-binding</keyword>
<dbReference type="PRINTS" id="PR00385">
    <property type="entry name" value="P450"/>
</dbReference>
<keyword evidence="2" id="KW-0349">Heme</keyword>
<dbReference type="PROSITE" id="PS00086">
    <property type="entry name" value="CYTOCHROME_P450"/>
    <property type="match status" value="1"/>
</dbReference>
<dbReference type="InterPro" id="IPR001128">
    <property type="entry name" value="Cyt_P450"/>
</dbReference>
<dbReference type="Pfam" id="PF00067">
    <property type="entry name" value="p450"/>
    <property type="match status" value="1"/>
</dbReference>
<dbReference type="CDD" id="cd11030">
    <property type="entry name" value="CYP105-like"/>
    <property type="match status" value="1"/>
</dbReference>
<dbReference type="EMBL" id="JBHSDK010000009">
    <property type="protein sequence ID" value="MFC4334754.1"/>
    <property type="molecule type" value="Genomic_DNA"/>
</dbReference>
<gene>
    <name evidence="3" type="ORF">ACFPET_06045</name>
</gene>
<organism evidence="3 4">
    <name type="scientific">Salininema proteolyticum</name>
    <dbReference type="NCBI Taxonomy" id="1607685"/>
    <lineage>
        <taxon>Bacteria</taxon>
        <taxon>Bacillati</taxon>
        <taxon>Actinomycetota</taxon>
        <taxon>Actinomycetes</taxon>
        <taxon>Glycomycetales</taxon>
        <taxon>Glycomycetaceae</taxon>
        <taxon>Salininema</taxon>
    </lineage>
</organism>
<keyword evidence="2" id="KW-0408">Iron</keyword>
<dbReference type="InterPro" id="IPR002397">
    <property type="entry name" value="Cyt_P450_B"/>
</dbReference>
<dbReference type="InterPro" id="IPR036396">
    <property type="entry name" value="Cyt_P450_sf"/>
</dbReference>
<accession>A0ABV8TVC5</accession>